<accession>X0UEL6</accession>
<dbReference type="AlphaFoldDB" id="X0UEL6"/>
<gene>
    <name evidence="1" type="ORF">S01H1_26557</name>
</gene>
<proteinExistence type="predicted"/>
<dbReference type="EMBL" id="BARS01016100">
    <property type="protein sequence ID" value="GAF97751.1"/>
    <property type="molecule type" value="Genomic_DNA"/>
</dbReference>
<sequence>QEGKEVLIEYALLDQKYRNTPQHILAERVFTIAGEPGWEQGEIVDYEKLRDPFLAGYLFEILNLPEESFSWITNLDCFFNDLFNLLNNREKRKLIFSYLKPLYTVRSLLCRIPLVVLFDNDYGESVRAMVYDTKLHVRIIDKLLNILNDPQILENSEYERLFFEILGKRPSLGQWKDFLINFVKDKVGKGGDGFYRAFSMLDNEIKQNLLLSWAFHPDPEVRMYPSCRNNIWIEQIHDQNKIADIFEHWLEDDVSEIRNEAFQILIYRPEWWNESIINKMI</sequence>
<evidence type="ECO:0000313" key="1">
    <source>
        <dbReference type="EMBL" id="GAF97751.1"/>
    </source>
</evidence>
<protein>
    <submittedName>
        <fullName evidence="1">Uncharacterized protein</fullName>
    </submittedName>
</protein>
<feature type="non-terminal residue" evidence="1">
    <location>
        <position position="281"/>
    </location>
</feature>
<name>X0UEL6_9ZZZZ</name>
<reference evidence="1" key="1">
    <citation type="journal article" date="2014" name="Front. Microbiol.">
        <title>High frequency of phylogenetically diverse reductive dehalogenase-homologous genes in deep subseafloor sedimentary metagenomes.</title>
        <authorList>
            <person name="Kawai M."/>
            <person name="Futagami T."/>
            <person name="Toyoda A."/>
            <person name="Takaki Y."/>
            <person name="Nishi S."/>
            <person name="Hori S."/>
            <person name="Arai W."/>
            <person name="Tsubouchi T."/>
            <person name="Morono Y."/>
            <person name="Uchiyama I."/>
            <person name="Ito T."/>
            <person name="Fujiyama A."/>
            <person name="Inagaki F."/>
            <person name="Takami H."/>
        </authorList>
    </citation>
    <scope>NUCLEOTIDE SEQUENCE</scope>
    <source>
        <strain evidence="1">Expedition CK06-06</strain>
    </source>
</reference>
<comment type="caution">
    <text evidence="1">The sequence shown here is derived from an EMBL/GenBank/DDBJ whole genome shotgun (WGS) entry which is preliminary data.</text>
</comment>
<organism evidence="1">
    <name type="scientific">marine sediment metagenome</name>
    <dbReference type="NCBI Taxonomy" id="412755"/>
    <lineage>
        <taxon>unclassified sequences</taxon>
        <taxon>metagenomes</taxon>
        <taxon>ecological metagenomes</taxon>
    </lineage>
</organism>
<feature type="non-terminal residue" evidence="1">
    <location>
        <position position="1"/>
    </location>
</feature>